<dbReference type="PROSITE" id="PS00106">
    <property type="entry name" value="GALACTOKINASE"/>
    <property type="match status" value="1"/>
</dbReference>
<dbReference type="InterPro" id="IPR019741">
    <property type="entry name" value="Galactokinase_CS"/>
</dbReference>
<evidence type="ECO:0000259" key="15">
    <source>
        <dbReference type="Pfam" id="PF10509"/>
    </source>
</evidence>
<evidence type="ECO:0000256" key="3">
    <source>
        <dbReference type="ARBA" id="ARBA00022679"/>
    </source>
</evidence>
<dbReference type="PANTHER" id="PTHR10457:SF7">
    <property type="entry name" value="GALACTOKINASE-RELATED"/>
    <property type="match status" value="1"/>
</dbReference>
<feature type="binding site" evidence="11">
    <location>
        <begin position="45"/>
        <end position="48"/>
    </location>
    <ligand>
        <name>substrate</name>
    </ligand>
</feature>
<dbReference type="KEGG" id="lfv:LF543_00250"/>
<dbReference type="InterPro" id="IPR013750">
    <property type="entry name" value="GHMP_kinase_C_dom"/>
</dbReference>
<evidence type="ECO:0000256" key="6">
    <source>
        <dbReference type="ARBA" id="ARBA00022777"/>
    </source>
</evidence>
<dbReference type="PRINTS" id="PR00473">
    <property type="entry name" value="GALCTOKINASE"/>
</dbReference>
<dbReference type="GO" id="GO:0004335">
    <property type="term" value="F:galactokinase activity"/>
    <property type="evidence" value="ECO:0007669"/>
    <property type="project" value="UniProtKB-UniRule"/>
</dbReference>
<dbReference type="GO" id="GO:0005829">
    <property type="term" value="C:cytosol"/>
    <property type="evidence" value="ECO:0007669"/>
    <property type="project" value="TreeGrafter"/>
</dbReference>
<feature type="domain" description="GHMP kinase N-terminal" evidence="13">
    <location>
        <begin position="105"/>
        <end position="193"/>
    </location>
</feature>
<evidence type="ECO:0000256" key="8">
    <source>
        <dbReference type="ARBA" id="ARBA00022842"/>
    </source>
</evidence>
<dbReference type="PROSITE" id="PS00627">
    <property type="entry name" value="GHMP_KINASES_ATP"/>
    <property type="match status" value="1"/>
</dbReference>
<feature type="binding site" evidence="11">
    <location>
        <position position="79"/>
    </location>
    <ligand>
        <name>ATP</name>
        <dbReference type="ChEBI" id="CHEBI:30616"/>
    </ligand>
</feature>
<comment type="function">
    <text evidence="11">Catalyzes the transfer of the gamma-phosphate of ATP to D-galactose to form alpha-D-galactose-1-phosphate (Gal-1-P).</text>
</comment>
<name>A0AAE6P3R7_9LACO</name>
<feature type="binding site" evidence="11">
    <location>
        <position position="236"/>
    </location>
    <ligand>
        <name>substrate</name>
    </ligand>
</feature>
<dbReference type="GO" id="GO:0005524">
    <property type="term" value="F:ATP binding"/>
    <property type="evidence" value="ECO:0007669"/>
    <property type="project" value="UniProtKB-UniRule"/>
</dbReference>
<dbReference type="GO" id="GO:0000287">
    <property type="term" value="F:magnesium ion binding"/>
    <property type="evidence" value="ECO:0007669"/>
    <property type="project" value="UniProtKB-UniRule"/>
</dbReference>
<comment type="catalytic activity">
    <reaction evidence="11">
        <text>alpha-D-galactose + ATP = alpha-D-galactose 1-phosphate + ADP + H(+)</text>
        <dbReference type="Rhea" id="RHEA:13553"/>
        <dbReference type="ChEBI" id="CHEBI:15378"/>
        <dbReference type="ChEBI" id="CHEBI:28061"/>
        <dbReference type="ChEBI" id="CHEBI:30616"/>
        <dbReference type="ChEBI" id="CHEBI:58336"/>
        <dbReference type="ChEBI" id="CHEBI:456216"/>
        <dbReference type="EC" id="2.7.1.6"/>
    </reaction>
</comment>
<evidence type="ECO:0000256" key="1">
    <source>
        <dbReference type="ARBA" id="ARBA00006566"/>
    </source>
</evidence>
<dbReference type="PRINTS" id="PR00959">
    <property type="entry name" value="MEVGALKINASE"/>
</dbReference>
<keyword evidence="9 11" id="KW-0299">Galactose metabolism</keyword>
<sequence length="400" mass="44421">MFVVTKKVISTNKIISDLTSKFKDLYQQKPTKAYFAPGRINLIGEHTDYNGGYVFPCAISLGTYALVTPKTDNQVKIYSTNFSDTGINTFPLDDLNINRDDGWINYPKGMFKAFADKGHQLDHGFNILIYGNLPDGSGLSSSASIEMLFGKILNDQFGDVFSGPELAKLGQHVENTDIGVNSGIMDQYAVEMGQKNTAILLDTNTMKSDLVPIKLGNYKIVIMNTNKKRGLKDSKYNERRKECEEALALVNKVADFSSFGAMSNDEFDEYTYTINNATLLKRARHAVSENQRTLRAVKALRNNAVDEFGRLMNASHISLEYDYEVTGPNLDTLVHEAWKNGAIGARMTGAGFGGCAIAIVPADQIDRFTKNVGDTYNYRFGYDADFYIANIADGPREIQI</sequence>
<proteinExistence type="inferred from homology"/>
<keyword evidence="8 11" id="KW-0460">Magnesium</keyword>
<dbReference type="RefSeq" id="WP_050780897.1">
    <property type="nucleotide sequence ID" value="NZ_AZDS01000002.1"/>
</dbReference>
<dbReference type="AlphaFoldDB" id="A0AAE6P3R7"/>
<dbReference type="GO" id="GO:0006012">
    <property type="term" value="P:galactose metabolic process"/>
    <property type="evidence" value="ECO:0007669"/>
    <property type="project" value="UniProtKB-UniRule"/>
</dbReference>
<evidence type="ECO:0000259" key="14">
    <source>
        <dbReference type="Pfam" id="PF08544"/>
    </source>
</evidence>
<comment type="pathway">
    <text evidence="11">Carbohydrate metabolism; galactose metabolism.</text>
</comment>
<dbReference type="NCBIfam" id="NF003705">
    <property type="entry name" value="PRK05322.1"/>
    <property type="match status" value="1"/>
</dbReference>
<feature type="domain" description="Galactokinase N-terminal" evidence="15">
    <location>
        <begin position="21"/>
        <end position="69"/>
    </location>
</feature>
<reference evidence="16 17" key="1">
    <citation type="submission" date="2019-10" db="EMBL/GenBank/DDBJ databases">
        <title>Genome sequencing of Lactobacillus fructivorans.</title>
        <authorList>
            <person name="Kim K."/>
        </authorList>
    </citation>
    <scope>NUCLEOTIDE SEQUENCE [LARGE SCALE GENOMIC DNA]</scope>
    <source>
        <strain evidence="16 17">LF543</strain>
    </source>
</reference>
<dbReference type="EMBL" id="CP045562">
    <property type="protein sequence ID" value="QFX93287.1"/>
    <property type="molecule type" value="Genomic_DNA"/>
</dbReference>
<organism evidence="16 17">
    <name type="scientific">Fructilactobacillus fructivorans</name>
    <dbReference type="NCBI Taxonomy" id="1614"/>
    <lineage>
        <taxon>Bacteria</taxon>
        <taxon>Bacillati</taxon>
        <taxon>Bacillota</taxon>
        <taxon>Bacilli</taxon>
        <taxon>Lactobacillales</taxon>
        <taxon>Lactobacillaceae</taxon>
        <taxon>Fructilactobacillus</taxon>
    </lineage>
</organism>
<feature type="binding site" evidence="11">
    <location>
        <position position="174"/>
    </location>
    <ligand>
        <name>Mg(2+)</name>
        <dbReference type="ChEBI" id="CHEBI:18420"/>
    </ligand>
</feature>
<evidence type="ECO:0000256" key="9">
    <source>
        <dbReference type="ARBA" id="ARBA00023144"/>
    </source>
</evidence>
<comment type="similarity">
    <text evidence="1 11">Belongs to the GHMP kinase family. GalK subfamily.</text>
</comment>
<keyword evidence="3 11" id="KW-0808">Transferase</keyword>
<accession>A0AAE6P3R7</accession>
<dbReference type="InterPro" id="IPR006203">
    <property type="entry name" value="GHMP_knse_ATP-bd_CS"/>
</dbReference>
<dbReference type="InterPro" id="IPR006206">
    <property type="entry name" value="Mevalonate/galactokinase"/>
</dbReference>
<keyword evidence="7 11" id="KW-0067">ATP-binding</keyword>
<feature type="site" description="Transition state stabilizer" evidence="11">
    <location>
        <position position="39"/>
    </location>
</feature>
<dbReference type="InterPro" id="IPR036554">
    <property type="entry name" value="GHMP_kinase_C_sf"/>
</dbReference>
<dbReference type="InterPro" id="IPR014721">
    <property type="entry name" value="Ribsml_uS5_D2-typ_fold_subgr"/>
</dbReference>
<evidence type="ECO:0000256" key="4">
    <source>
        <dbReference type="ARBA" id="ARBA00022723"/>
    </source>
</evidence>
<evidence type="ECO:0000259" key="13">
    <source>
        <dbReference type="Pfam" id="PF00288"/>
    </source>
</evidence>
<dbReference type="NCBIfam" id="TIGR00131">
    <property type="entry name" value="gal_kin"/>
    <property type="match status" value="1"/>
</dbReference>
<evidence type="ECO:0000313" key="16">
    <source>
        <dbReference type="EMBL" id="QFX93287.1"/>
    </source>
</evidence>
<comment type="subcellular location">
    <subcellularLocation>
        <location evidence="11">Cytoplasm</location>
    </subcellularLocation>
</comment>
<dbReference type="FunFam" id="3.30.230.10:FF:000017">
    <property type="entry name" value="Galactokinase"/>
    <property type="match status" value="1"/>
</dbReference>
<dbReference type="PIRSF" id="PIRSF000530">
    <property type="entry name" value="Galactokinase"/>
    <property type="match status" value="1"/>
</dbReference>
<dbReference type="InterPro" id="IPR006204">
    <property type="entry name" value="GHMP_kinase_N_dom"/>
</dbReference>
<keyword evidence="2 11" id="KW-0963">Cytoplasm</keyword>
<dbReference type="FunFam" id="3.30.70.890:FF:000001">
    <property type="entry name" value="Galactokinase"/>
    <property type="match status" value="1"/>
</dbReference>
<dbReference type="HAMAP" id="MF_00246">
    <property type="entry name" value="Galactokinase"/>
    <property type="match status" value="1"/>
</dbReference>
<dbReference type="Pfam" id="PF00288">
    <property type="entry name" value="GHMP_kinases_N"/>
    <property type="match status" value="1"/>
</dbReference>
<dbReference type="PANTHER" id="PTHR10457">
    <property type="entry name" value="MEVALONATE KINASE/GALACTOKINASE"/>
    <property type="match status" value="1"/>
</dbReference>
<dbReference type="Gene3D" id="3.30.230.10">
    <property type="match status" value="1"/>
</dbReference>
<feature type="domain" description="GHMP kinase C-terminal" evidence="14">
    <location>
        <begin position="296"/>
        <end position="374"/>
    </location>
</feature>
<evidence type="ECO:0000313" key="17">
    <source>
        <dbReference type="Proteomes" id="UP000327194"/>
    </source>
</evidence>
<evidence type="ECO:0000256" key="10">
    <source>
        <dbReference type="ARBA" id="ARBA00023277"/>
    </source>
</evidence>
<evidence type="ECO:0000256" key="5">
    <source>
        <dbReference type="ARBA" id="ARBA00022741"/>
    </source>
</evidence>
<keyword evidence="10 11" id="KW-0119">Carbohydrate metabolism</keyword>
<keyword evidence="6 11" id="KW-0418">Kinase</keyword>
<dbReference type="EC" id="2.7.1.6" evidence="11 12"/>
<dbReference type="InterPro" id="IPR000705">
    <property type="entry name" value="Galactokinase"/>
</dbReference>
<dbReference type="InterPro" id="IPR020568">
    <property type="entry name" value="Ribosomal_Su5_D2-typ_SF"/>
</dbReference>
<feature type="active site" description="Proton acceptor" evidence="11">
    <location>
        <position position="186"/>
    </location>
</feature>
<evidence type="ECO:0000256" key="2">
    <source>
        <dbReference type="ARBA" id="ARBA00022490"/>
    </source>
</evidence>
<protein>
    <recommendedName>
        <fullName evidence="11 12">Galactokinase</fullName>
        <ecNumber evidence="11 12">2.7.1.6</ecNumber>
    </recommendedName>
    <alternativeName>
        <fullName evidence="11">Galactose kinase</fullName>
    </alternativeName>
</protein>
<evidence type="ECO:0000256" key="11">
    <source>
        <dbReference type="HAMAP-Rule" id="MF_00246"/>
    </source>
</evidence>
<dbReference type="Proteomes" id="UP000327194">
    <property type="component" value="Chromosome"/>
</dbReference>
<dbReference type="Pfam" id="PF10509">
    <property type="entry name" value="GalKase_gal_bdg"/>
    <property type="match status" value="1"/>
</dbReference>
<keyword evidence="4 11" id="KW-0479">Metal-binding</keyword>
<dbReference type="SUPFAM" id="SSF55060">
    <property type="entry name" value="GHMP Kinase, C-terminal domain"/>
    <property type="match status" value="1"/>
</dbReference>
<gene>
    <name evidence="11" type="primary">galK</name>
    <name evidence="16" type="ORF">LF543_00250</name>
</gene>
<keyword evidence="5 11" id="KW-0547">Nucleotide-binding</keyword>
<dbReference type="SUPFAM" id="SSF54211">
    <property type="entry name" value="Ribosomal protein S5 domain 2-like"/>
    <property type="match status" value="1"/>
</dbReference>
<feature type="binding site" evidence="11">
    <location>
        <position position="142"/>
    </location>
    <ligand>
        <name>Mg(2+)</name>
        <dbReference type="ChEBI" id="CHEBI:18420"/>
    </ligand>
</feature>
<evidence type="ECO:0000256" key="12">
    <source>
        <dbReference type="NCBIfam" id="TIGR00131"/>
    </source>
</evidence>
<feature type="binding site" evidence="11">
    <location>
        <begin position="136"/>
        <end position="142"/>
    </location>
    <ligand>
        <name>ATP</name>
        <dbReference type="ChEBI" id="CHEBI:30616"/>
    </ligand>
</feature>
<dbReference type="InterPro" id="IPR022963">
    <property type="entry name" value="Galactokinase_bac"/>
</dbReference>
<dbReference type="Pfam" id="PF08544">
    <property type="entry name" value="GHMP_kinases_C"/>
    <property type="match status" value="1"/>
</dbReference>
<dbReference type="Gene3D" id="3.30.70.890">
    <property type="entry name" value="GHMP kinase, C-terminal domain"/>
    <property type="match status" value="1"/>
</dbReference>
<dbReference type="InterPro" id="IPR019539">
    <property type="entry name" value="GalKase_N"/>
</dbReference>
<evidence type="ECO:0000256" key="7">
    <source>
        <dbReference type="ARBA" id="ARBA00022840"/>
    </source>
</evidence>